<dbReference type="EMBL" id="QANO01000195">
    <property type="protein sequence ID" value="PTU49154.1"/>
    <property type="molecule type" value="Genomic_DNA"/>
</dbReference>
<comment type="caution">
    <text evidence="1">The sequence shown here is derived from an EMBL/GenBank/DDBJ whole genome shotgun (WGS) entry which is preliminary data.</text>
</comment>
<accession>A0A2R7UDE0</accession>
<gene>
    <name evidence="1" type="ORF">DBB42_26835</name>
</gene>
<reference evidence="1 2" key="1">
    <citation type="submission" date="2018-04" db="EMBL/GenBank/DDBJ databases">
        <authorList>
            <person name="Go L.Y."/>
            <person name="Mitchell J.A."/>
        </authorList>
    </citation>
    <scope>NUCLEOTIDE SEQUENCE [LARGE SCALE GENOMIC DNA]</scope>
    <source>
        <strain evidence="1 2">KCJK7865</strain>
    </source>
</reference>
<dbReference type="AlphaFoldDB" id="A0A2R7UDE0"/>
<protein>
    <submittedName>
        <fullName evidence="1">Uncharacterized protein</fullName>
    </submittedName>
</protein>
<dbReference type="Proteomes" id="UP000244874">
    <property type="component" value="Unassembled WGS sequence"/>
</dbReference>
<evidence type="ECO:0000313" key="1">
    <source>
        <dbReference type="EMBL" id="PTU49154.1"/>
    </source>
</evidence>
<name>A0A2R7UDE0_PSEDL</name>
<organism evidence="1 2">
    <name type="scientific">Pseudomonas plecoglossicida</name>
    <dbReference type="NCBI Taxonomy" id="70775"/>
    <lineage>
        <taxon>Bacteria</taxon>
        <taxon>Pseudomonadati</taxon>
        <taxon>Pseudomonadota</taxon>
        <taxon>Gammaproteobacteria</taxon>
        <taxon>Pseudomonadales</taxon>
        <taxon>Pseudomonadaceae</taxon>
        <taxon>Pseudomonas</taxon>
    </lineage>
</organism>
<proteinExistence type="predicted"/>
<evidence type="ECO:0000313" key="2">
    <source>
        <dbReference type="Proteomes" id="UP000244874"/>
    </source>
</evidence>
<sequence length="71" mass="7826">MRPFRDTRPLPQVQRTIHGRRCTCGSGLVSRKGCKAAPKILSPARSRQTCLGYARPIPLPPTLPPAHAARR</sequence>